<keyword evidence="14" id="KW-1185">Reference proteome</keyword>
<dbReference type="GO" id="GO:0016491">
    <property type="term" value="F:oxidoreductase activity"/>
    <property type="evidence" value="ECO:0007669"/>
    <property type="project" value="UniProtKB-KW"/>
</dbReference>
<gene>
    <name evidence="13" type="primary">crtI</name>
    <name evidence="13" type="ORF">SM124_19055</name>
</gene>
<keyword evidence="3 10" id="KW-0560">Oxidoreductase</keyword>
<evidence type="ECO:0000256" key="7">
    <source>
        <dbReference type="ARBA" id="ARBA00041900"/>
    </source>
</evidence>
<evidence type="ECO:0000256" key="2">
    <source>
        <dbReference type="ARBA" id="ARBA00022746"/>
    </source>
</evidence>
<comment type="caution">
    <text evidence="13">The sequence shown here is derived from an EMBL/GenBank/DDBJ whole genome shotgun (WGS) entry which is preliminary data.</text>
</comment>
<evidence type="ECO:0000256" key="4">
    <source>
        <dbReference type="ARBA" id="ARBA00037901"/>
    </source>
</evidence>
<evidence type="ECO:0000256" key="9">
    <source>
        <dbReference type="ARBA" id="ARBA00048532"/>
    </source>
</evidence>
<organism evidence="13 14">
    <name type="scientific">Robertmurraya mangrovi</name>
    <dbReference type="NCBI Taxonomy" id="3098077"/>
    <lineage>
        <taxon>Bacteria</taxon>
        <taxon>Bacillati</taxon>
        <taxon>Bacillota</taxon>
        <taxon>Bacilli</taxon>
        <taxon>Bacillales</taxon>
        <taxon>Bacillaceae</taxon>
        <taxon>Robertmurraya</taxon>
    </lineage>
</organism>
<dbReference type="PANTHER" id="PTHR43734">
    <property type="entry name" value="PHYTOENE DESATURASE"/>
    <property type="match status" value="1"/>
</dbReference>
<dbReference type="RefSeq" id="WP_322448110.1">
    <property type="nucleotide sequence ID" value="NZ_JAXOFX010000016.1"/>
</dbReference>
<dbReference type="Gene3D" id="3.50.50.60">
    <property type="entry name" value="FAD/NAD(P)-binding domain"/>
    <property type="match status" value="2"/>
</dbReference>
<evidence type="ECO:0000256" key="8">
    <source>
        <dbReference type="ARBA" id="ARBA00042619"/>
    </source>
</evidence>
<evidence type="ECO:0000256" key="6">
    <source>
        <dbReference type="ARBA" id="ARBA00039159"/>
    </source>
</evidence>
<dbReference type="InterPro" id="IPR036188">
    <property type="entry name" value="FAD/NAD-bd_sf"/>
</dbReference>
<comment type="cofactor">
    <cofactor evidence="1">
        <name>FAD</name>
        <dbReference type="ChEBI" id="CHEBI:57692"/>
    </cofactor>
</comment>
<dbReference type="EMBL" id="JAXOFX010000016">
    <property type="protein sequence ID" value="MDZ5473822.1"/>
    <property type="molecule type" value="Genomic_DNA"/>
</dbReference>
<dbReference type="SUPFAM" id="SSF51905">
    <property type="entry name" value="FAD/NAD(P)-binding domain"/>
    <property type="match status" value="1"/>
</dbReference>
<dbReference type="InterPro" id="IPR014105">
    <property type="entry name" value="Carotenoid/retinoid_OxRdtase"/>
</dbReference>
<dbReference type="NCBIfam" id="TIGR02734">
    <property type="entry name" value="crtI_fam"/>
    <property type="match status" value="1"/>
</dbReference>
<evidence type="ECO:0000256" key="3">
    <source>
        <dbReference type="ARBA" id="ARBA00023002"/>
    </source>
</evidence>
<keyword evidence="11" id="KW-0732">Signal</keyword>
<reference evidence="13 14" key="1">
    <citation type="submission" date="2023-11" db="EMBL/GenBank/DDBJ databases">
        <title>Bacillus jintuensis, isolated from a mudflat on the Beibu Gulf coast.</title>
        <authorList>
            <person name="Li M."/>
        </authorList>
    </citation>
    <scope>NUCLEOTIDE SEQUENCE [LARGE SCALE GENOMIC DNA]</scope>
    <source>
        <strain evidence="13 14">31A1R</strain>
    </source>
</reference>
<feature type="signal peptide" evidence="11">
    <location>
        <begin position="1"/>
        <end position="21"/>
    </location>
</feature>
<comment type="pathway">
    <text evidence="4">Carotenoid biosynthesis; staphyloxanthin biosynthesis; staphyloxanthin from farnesyl diphosphate: step 3/5.</text>
</comment>
<dbReference type="InterPro" id="IPR002937">
    <property type="entry name" value="Amino_oxidase"/>
</dbReference>
<feature type="chain" id="PRO_5047495238" description="4,4'-diaponeurosporene oxygenase" evidence="11">
    <location>
        <begin position="22"/>
        <end position="488"/>
    </location>
</feature>
<keyword evidence="2 10" id="KW-0125">Carotenoid biosynthesis</keyword>
<evidence type="ECO:0000313" key="13">
    <source>
        <dbReference type="EMBL" id="MDZ5473822.1"/>
    </source>
</evidence>
<evidence type="ECO:0000256" key="10">
    <source>
        <dbReference type="RuleBase" id="RU362075"/>
    </source>
</evidence>
<evidence type="ECO:0000313" key="14">
    <source>
        <dbReference type="Proteomes" id="UP001290455"/>
    </source>
</evidence>
<comment type="catalytic activity">
    <reaction evidence="9">
        <text>all-trans-4,4'-diaponeurosporene + 2 AH2 + 2 O2 = 4,4'-diaponeurosporenal + 2 A + 3 H2O</text>
        <dbReference type="Rhea" id="RHEA:56104"/>
        <dbReference type="ChEBI" id="CHEBI:13193"/>
        <dbReference type="ChEBI" id="CHEBI:15377"/>
        <dbReference type="ChEBI" id="CHEBI:15379"/>
        <dbReference type="ChEBI" id="CHEBI:17499"/>
        <dbReference type="ChEBI" id="CHEBI:62743"/>
        <dbReference type="ChEBI" id="CHEBI:79065"/>
    </reaction>
</comment>
<name>A0ABU5J389_9BACI</name>
<evidence type="ECO:0000259" key="12">
    <source>
        <dbReference type="Pfam" id="PF01593"/>
    </source>
</evidence>
<dbReference type="PANTHER" id="PTHR43734:SF7">
    <property type="entry name" value="4,4'-DIAPONEUROSPORENE OXYGENASE"/>
    <property type="match status" value="1"/>
</dbReference>
<dbReference type="Pfam" id="PF01593">
    <property type="entry name" value="Amino_oxidase"/>
    <property type="match status" value="1"/>
</dbReference>
<evidence type="ECO:0000256" key="5">
    <source>
        <dbReference type="ARBA" id="ARBA00038194"/>
    </source>
</evidence>
<accession>A0ABU5J389</accession>
<evidence type="ECO:0000256" key="1">
    <source>
        <dbReference type="ARBA" id="ARBA00001974"/>
    </source>
</evidence>
<proteinExistence type="inferred from homology"/>
<comment type="similarity">
    <text evidence="5">Belongs to the carotenoid/retinoid oxidoreductase family. CrtP subfamily.</text>
</comment>
<feature type="domain" description="Amine oxidase" evidence="12">
    <location>
        <begin position="11"/>
        <end position="484"/>
    </location>
</feature>
<evidence type="ECO:0000256" key="11">
    <source>
        <dbReference type="SAM" id="SignalP"/>
    </source>
</evidence>
<sequence>MKKVVIVGAGLGGLSAGIKLAASGFSVTIVDKNNHTGGKMMPVQLGEYSFDFGPNTITMPDVFKRVFEEVGENPEEYLQFEQITDHTKNWYMDGTSFLQTTNIEKMESILSSIDRYSFKNYHRYLSETKHLYQLSEKHFFSRTFSSVKDYLSPSLATALMRVRPLESMDHFHRRFFKDERVLMAFNRYATYIGSSPYSCPATFSLIGYLEMVDGVYYTKGGNTSIASSFTELFKKVGGNLLLDTEVTSLIIDHKLVRGVKLAGGEKLEADLVILNGDLLTSYSHLLAETDRPHMDNRKIASFEPSISAFVMMAGVNKTFKEFVHHQVYFTSDYRKEFQQIFIDKKLPDDPTIYICNSSATDPNRTKGSNLFILVNAPANPNMSHQEIVEYKGKIYSKLKQFGIDISPHLEEEMVVTPNYIKTQFNAYKGALYGISSHRKKDAFLRPFNRDPAIKNLFFTGGTTHPGGGSPMVTLSGMNTAELILKNLF</sequence>
<protein>
    <recommendedName>
        <fullName evidence="6">4,4'-diaponeurosporene oxygenase</fullName>
    </recommendedName>
    <alternativeName>
        <fullName evidence="7">4,4'-diaponeurosporene oxidase</fullName>
    </alternativeName>
    <alternativeName>
        <fullName evidence="8">Carotenoid oxidase</fullName>
    </alternativeName>
</protein>
<dbReference type="Proteomes" id="UP001290455">
    <property type="component" value="Unassembled WGS sequence"/>
</dbReference>